<accession>A0A518JRE2</accession>
<evidence type="ECO:0000313" key="2">
    <source>
        <dbReference type="Proteomes" id="UP000315082"/>
    </source>
</evidence>
<reference evidence="1 2" key="1">
    <citation type="submission" date="2019-02" db="EMBL/GenBank/DDBJ databases">
        <title>Deep-cultivation of Planctomycetes and their phenomic and genomic characterization uncovers novel biology.</title>
        <authorList>
            <person name="Wiegand S."/>
            <person name="Jogler M."/>
            <person name="Boedeker C."/>
            <person name="Pinto D."/>
            <person name="Vollmers J."/>
            <person name="Rivas-Marin E."/>
            <person name="Kohn T."/>
            <person name="Peeters S.H."/>
            <person name="Heuer A."/>
            <person name="Rast P."/>
            <person name="Oberbeckmann S."/>
            <person name="Bunk B."/>
            <person name="Jeske O."/>
            <person name="Meyerdierks A."/>
            <person name="Storesund J.E."/>
            <person name="Kallscheuer N."/>
            <person name="Luecker S."/>
            <person name="Lage O.M."/>
            <person name="Pohl T."/>
            <person name="Merkel B.J."/>
            <person name="Hornburger P."/>
            <person name="Mueller R.-W."/>
            <person name="Bruemmer F."/>
            <person name="Labrenz M."/>
            <person name="Spormann A.M."/>
            <person name="Op den Camp H."/>
            <person name="Overmann J."/>
            <person name="Amann R."/>
            <person name="Jetten M.S.M."/>
            <person name="Mascher T."/>
            <person name="Medema M.H."/>
            <person name="Devos D.P."/>
            <person name="Kaster A.-K."/>
            <person name="Ovreas L."/>
            <person name="Rohde M."/>
            <person name="Galperin M.Y."/>
            <person name="Jogler C."/>
        </authorList>
    </citation>
    <scope>NUCLEOTIDE SEQUENCE [LARGE SCALE GENOMIC DNA]</scope>
    <source>
        <strain evidence="1 2">Poly24</strain>
    </source>
</reference>
<evidence type="ECO:0008006" key="3">
    <source>
        <dbReference type="Google" id="ProtNLM"/>
    </source>
</evidence>
<dbReference type="OrthoDB" id="359066at2"/>
<keyword evidence="2" id="KW-1185">Reference proteome</keyword>
<dbReference type="KEGG" id="rcf:Poly24_18220"/>
<sequence length="128" mass="14528">MHRKLKALSLRQPWTKTIFRDDKPEGYRSNPTKIRGSIYTYAAKGRLDATDAEIEKLIGKPWSELDKGLAIGTVEIVDCTASDDLFKWHLSKAICRRITEAVQPFVARLVSLILQPFILQPLTLKSFA</sequence>
<dbReference type="InterPro" id="IPR015947">
    <property type="entry name" value="PUA-like_sf"/>
</dbReference>
<gene>
    <name evidence="1" type="ORF">Poly24_18220</name>
</gene>
<dbReference type="Gene3D" id="2.30.130.30">
    <property type="entry name" value="Hypothetical protein"/>
    <property type="match status" value="1"/>
</dbReference>
<organism evidence="1 2">
    <name type="scientific">Rosistilla carotiformis</name>
    <dbReference type="NCBI Taxonomy" id="2528017"/>
    <lineage>
        <taxon>Bacteria</taxon>
        <taxon>Pseudomonadati</taxon>
        <taxon>Planctomycetota</taxon>
        <taxon>Planctomycetia</taxon>
        <taxon>Pirellulales</taxon>
        <taxon>Pirellulaceae</taxon>
        <taxon>Rosistilla</taxon>
    </lineage>
</organism>
<proteinExistence type="predicted"/>
<dbReference type="SUPFAM" id="SSF88697">
    <property type="entry name" value="PUA domain-like"/>
    <property type="match status" value="1"/>
</dbReference>
<protein>
    <recommendedName>
        <fullName evidence="3">ASCH domain protein</fullName>
    </recommendedName>
</protein>
<evidence type="ECO:0000313" key="1">
    <source>
        <dbReference type="EMBL" id="QDV68114.1"/>
    </source>
</evidence>
<dbReference type="EMBL" id="CP036348">
    <property type="protein sequence ID" value="QDV68114.1"/>
    <property type="molecule type" value="Genomic_DNA"/>
</dbReference>
<dbReference type="Proteomes" id="UP000315082">
    <property type="component" value="Chromosome"/>
</dbReference>
<dbReference type="AlphaFoldDB" id="A0A518JRE2"/>
<name>A0A518JRE2_9BACT</name>